<gene>
    <name evidence="2" type="ORF">N7548_00875</name>
</gene>
<feature type="signal peptide" evidence="1">
    <location>
        <begin position="1"/>
        <end position="18"/>
    </location>
</feature>
<dbReference type="PROSITE" id="PS51257">
    <property type="entry name" value="PROKAR_LIPOPROTEIN"/>
    <property type="match status" value="1"/>
</dbReference>
<evidence type="ECO:0008006" key="4">
    <source>
        <dbReference type="Google" id="ProtNLM"/>
    </source>
</evidence>
<reference evidence="2" key="1">
    <citation type="submission" date="2022-09" db="EMBL/GenBank/DDBJ databases">
        <title>Novel Mycoplasma species identified in domestic and wild animals.</title>
        <authorList>
            <person name="Volokhov D.V."/>
            <person name="Furtak V.A."/>
            <person name="Zagorodnyaya T.A."/>
        </authorList>
    </citation>
    <scope>NUCLEOTIDE SEQUENCE</scope>
    <source>
        <strain evidence="2">Oakley</strain>
    </source>
</reference>
<keyword evidence="3" id="KW-1185">Reference proteome</keyword>
<evidence type="ECO:0000256" key="1">
    <source>
        <dbReference type="SAM" id="SignalP"/>
    </source>
</evidence>
<feature type="chain" id="PRO_5045446738" description="DUF3221 domain-containing protein" evidence="1">
    <location>
        <begin position="19"/>
        <end position="130"/>
    </location>
</feature>
<protein>
    <recommendedName>
        <fullName evidence="4">DUF3221 domain-containing protein</fullName>
    </recommendedName>
</protein>
<evidence type="ECO:0000313" key="2">
    <source>
        <dbReference type="EMBL" id="MCV2231378.1"/>
    </source>
</evidence>
<keyword evidence="1" id="KW-0732">Signal</keyword>
<sequence>MKKLAFLMLLLVSVFTLAACGGEEKLTILGLDVLEETVYYGEITVGIDLASAEYTEAELLEIANGVATQIYLKYAESIGQTKTTLRVNLYDSVTSFEAETITNGYVIYQINESPTQPGIGSKTVELIVIG</sequence>
<dbReference type="RefSeq" id="WP_263607490.1">
    <property type="nucleotide sequence ID" value="NZ_JAOVQM010000001.1"/>
</dbReference>
<accession>A0ABT2YBD1</accession>
<proteinExistence type="predicted"/>
<dbReference type="Proteomes" id="UP001177160">
    <property type="component" value="Unassembled WGS sequence"/>
</dbReference>
<name>A0ABT2YBD1_9MOLU</name>
<dbReference type="EMBL" id="JAOVQM010000001">
    <property type="protein sequence ID" value="MCV2231378.1"/>
    <property type="molecule type" value="Genomic_DNA"/>
</dbReference>
<evidence type="ECO:0000313" key="3">
    <source>
        <dbReference type="Proteomes" id="UP001177160"/>
    </source>
</evidence>
<organism evidence="2 3">
    <name type="scientific">Paracholeplasma manati</name>
    <dbReference type="NCBI Taxonomy" id="591373"/>
    <lineage>
        <taxon>Bacteria</taxon>
        <taxon>Bacillati</taxon>
        <taxon>Mycoplasmatota</taxon>
        <taxon>Mollicutes</taxon>
        <taxon>Acholeplasmatales</taxon>
        <taxon>Acholeplasmataceae</taxon>
        <taxon>Paracholeplasma</taxon>
    </lineage>
</organism>
<comment type="caution">
    <text evidence="2">The sequence shown here is derived from an EMBL/GenBank/DDBJ whole genome shotgun (WGS) entry which is preliminary data.</text>
</comment>